<dbReference type="GeneID" id="20209562"/>
<feature type="compositionally biased region" description="Low complexity" evidence="1">
    <location>
        <begin position="129"/>
        <end position="141"/>
    </location>
</feature>
<dbReference type="EnsemblMetazoa" id="HelroT184421">
    <property type="protein sequence ID" value="HelroP184421"/>
    <property type="gene ID" value="HelroG184421"/>
</dbReference>
<evidence type="ECO:0000256" key="1">
    <source>
        <dbReference type="SAM" id="MobiDB-lite"/>
    </source>
</evidence>
<dbReference type="HOGENOM" id="CLU_1295624_0_0_1"/>
<dbReference type="Proteomes" id="UP000015101">
    <property type="component" value="Unassembled WGS sequence"/>
</dbReference>
<evidence type="ECO:0000313" key="2">
    <source>
        <dbReference type="EMBL" id="ESN97633.1"/>
    </source>
</evidence>
<dbReference type="InParanoid" id="T1FL63"/>
<dbReference type="AlphaFoldDB" id="T1FL63"/>
<organism evidence="3 4">
    <name type="scientific">Helobdella robusta</name>
    <name type="common">Californian leech</name>
    <dbReference type="NCBI Taxonomy" id="6412"/>
    <lineage>
        <taxon>Eukaryota</taxon>
        <taxon>Metazoa</taxon>
        <taxon>Spiralia</taxon>
        <taxon>Lophotrochozoa</taxon>
        <taxon>Annelida</taxon>
        <taxon>Clitellata</taxon>
        <taxon>Hirudinea</taxon>
        <taxon>Rhynchobdellida</taxon>
        <taxon>Glossiphoniidae</taxon>
        <taxon>Helobdella</taxon>
    </lineage>
</organism>
<dbReference type="EMBL" id="AMQM01009997">
    <property type="status" value="NOT_ANNOTATED_CDS"/>
    <property type="molecule type" value="Genomic_DNA"/>
</dbReference>
<dbReference type="EMBL" id="KB097324">
    <property type="protein sequence ID" value="ESN97633.1"/>
    <property type="molecule type" value="Genomic_DNA"/>
</dbReference>
<feature type="compositionally biased region" description="Polar residues" evidence="1">
    <location>
        <begin position="143"/>
        <end position="163"/>
    </location>
</feature>
<evidence type="ECO:0000313" key="4">
    <source>
        <dbReference type="Proteomes" id="UP000015101"/>
    </source>
</evidence>
<dbReference type="CTD" id="20209562"/>
<protein>
    <submittedName>
        <fullName evidence="2 3">Uncharacterized protein</fullName>
    </submittedName>
</protein>
<sequence>MFNQWPNMNNLPLMLPQLFSMQQQQQQQRPTAAPNVPFNWMGLQIPQPFNNLFNAAGTPAMANSANLSSTINQQNQPNPNNFPPNNFNMLNNFAMGGVGSASTINRFMAPLPPASDPPRTQPPPPPDPASQNASQSSSAISTYDGNNGINKNMSGSSNQQFGATNSSQYKMNWQTYQGGEDQKVHCSDPVLGEGIYSYLHFMVIIYSSFNYIL</sequence>
<reference evidence="4" key="1">
    <citation type="submission" date="2012-12" db="EMBL/GenBank/DDBJ databases">
        <authorList>
            <person name="Hellsten U."/>
            <person name="Grimwood J."/>
            <person name="Chapman J.A."/>
            <person name="Shapiro H."/>
            <person name="Aerts A."/>
            <person name="Otillar R.P."/>
            <person name="Terry A.Y."/>
            <person name="Boore J.L."/>
            <person name="Simakov O."/>
            <person name="Marletaz F."/>
            <person name="Cho S.-J."/>
            <person name="Edsinger-Gonzales E."/>
            <person name="Havlak P."/>
            <person name="Kuo D.-H."/>
            <person name="Larsson T."/>
            <person name="Lv J."/>
            <person name="Arendt D."/>
            <person name="Savage R."/>
            <person name="Osoegawa K."/>
            <person name="de Jong P."/>
            <person name="Lindberg D.R."/>
            <person name="Seaver E.C."/>
            <person name="Weisblat D.A."/>
            <person name="Putnam N.H."/>
            <person name="Grigoriev I.V."/>
            <person name="Rokhsar D.S."/>
        </authorList>
    </citation>
    <scope>NUCLEOTIDE SEQUENCE</scope>
</reference>
<reference evidence="3" key="3">
    <citation type="submission" date="2015-06" db="UniProtKB">
        <authorList>
            <consortium name="EnsemblMetazoa"/>
        </authorList>
    </citation>
    <scope>IDENTIFICATION</scope>
</reference>
<keyword evidence="4" id="KW-1185">Reference proteome</keyword>
<dbReference type="RefSeq" id="XP_009024268.1">
    <property type="nucleotide sequence ID" value="XM_009026020.1"/>
</dbReference>
<feature type="region of interest" description="Disordered" evidence="1">
    <location>
        <begin position="104"/>
        <end position="163"/>
    </location>
</feature>
<evidence type="ECO:0000313" key="3">
    <source>
        <dbReference type="EnsemblMetazoa" id="HelroP184421"/>
    </source>
</evidence>
<reference evidence="2 4" key="2">
    <citation type="journal article" date="2013" name="Nature">
        <title>Insights into bilaterian evolution from three spiralian genomes.</title>
        <authorList>
            <person name="Simakov O."/>
            <person name="Marletaz F."/>
            <person name="Cho S.J."/>
            <person name="Edsinger-Gonzales E."/>
            <person name="Havlak P."/>
            <person name="Hellsten U."/>
            <person name="Kuo D.H."/>
            <person name="Larsson T."/>
            <person name="Lv J."/>
            <person name="Arendt D."/>
            <person name="Savage R."/>
            <person name="Osoegawa K."/>
            <person name="de Jong P."/>
            <person name="Grimwood J."/>
            <person name="Chapman J.A."/>
            <person name="Shapiro H."/>
            <person name="Aerts A."/>
            <person name="Otillar R.P."/>
            <person name="Terry A.Y."/>
            <person name="Boore J.L."/>
            <person name="Grigoriev I.V."/>
            <person name="Lindberg D.R."/>
            <person name="Seaver E.C."/>
            <person name="Weisblat D.A."/>
            <person name="Putnam N.H."/>
            <person name="Rokhsar D.S."/>
        </authorList>
    </citation>
    <scope>NUCLEOTIDE SEQUENCE</scope>
</reference>
<accession>T1FL63</accession>
<proteinExistence type="predicted"/>
<name>T1FL63_HELRO</name>
<feature type="compositionally biased region" description="Pro residues" evidence="1">
    <location>
        <begin position="110"/>
        <end position="128"/>
    </location>
</feature>
<gene>
    <name evidence="3" type="primary">20209562</name>
    <name evidence="2" type="ORF">HELRODRAFT_184421</name>
</gene>
<dbReference type="KEGG" id="hro:HELRODRAFT_184421"/>